<dbReference type="Proteomes" id="UP001054945">
    <property type="component" value="Unassembled WGS sequence"/>
</dbReference>
<evidence type="ECO:0000313" key="2">
    <source>
        <dbReference type="Proteomes" id="UP001054945"/>
    </source>
</evidence>
<accession>A0AAV4V1E0</accession>
<dbReference type="EMBL" id="BPLR01013815">
    <property type="protein sequence ID" value="GIY64007.1"/>
    <property type="molecule type" value="Genomic_DNA"/>
</dbReference>
<reference evidence="1 2" key="1">
    <citation type="submission" date="2021-06" db="EMBL/GenBank/DDBJ databases">
        <title>Caerostris extrusa draft genome.</title>
        <authorList>
            <person name="Kono N."/>
            <person name="Arakawa K."/>
        </authorList>
    </citation>
    <scope>NUCLEOTIDE SEQUENCE [LARGE SCALE GENOMIC DNA]</scope>
</reference>
<gene>
    <name evidence="1" type="ORF">CEXT_580811</name>
</gene>
<protein>
    <submittedName>
        <fullName evidence="1">Uncharacterized protein</fullName>
    </submittedName>
</protein>
<comment type="caution">
    <text evidence="1">The sequence shown here is derived from an EMBL/GenBank/DDBJ whole genome shotgun (WGS) entry which is preliminary data.</text>
</comment>
<keyword evidence="2" id="KW-1185">Reference proteome</keyword>
<name>A0AAV4V1E0_CAEEX</name>
<sequence>MIIPPILWGRTASFWFYRGHSGSQREKHPVGISNACIASPPLNRGFPTKRITRLNYVFVQTDPKQNASYVILHQRKAKDRIPPSIPEFPLPIQDRGGWKRQNLRTSLQIPCPECIIRESIVCDDNPTHSLVPDHLILVLSRAFWF</sequence>
<proteinExistence type="predicted"/>
<organism evidence="1 2">
    <name type="scientific">Caerostris extrusa</name>
    <name type="common">Bark spider</name>
    <name type="synonym">Caerostris bankana</name>
    <dbReference type="NCBI Taxonomy" id="172846"/>
    <lineage>
        <taxon>Eukaryota</taxon>
        <taxon>Metazoa</taxon>
        <taxon>Ecdysozoa</taxon>
        <taxon>Arthropoda</taxon>
        <taxon>Chelicerata</taxon>
        <taxon>Arachnida</taxon>
        <taxon>Araneae</taxon>
        <taxon>Araneomorphae</taxon>
        <taxon>Entelegynae</taxon>
        <taxon>Araneoidea</taxon>
        <taxon>Araneidae</taxon>
        <taxon>Caerostris</taxon>
    </lineage>
</organism>
<evidence type="ECO:0000313" key="1">
    <source>
        <dbReference type="EMBL" id="GIY64007.1"/>
    </source>
</evidence>
<dbReference type="AlphaFoldDB" id="A0AAV4V1E0"/>